<dbReference type="Gramene" id="OGLUM05G02600.1">
    <property type="protein sequence ID" value="OGLUM05G02600.1"/>
    <property type="gene ID" value="OGLUM05G02600"/>
</dbReference>
<dbReference type="AlphaFoldDB" id="A0A0D9ZTY0"/>
<dbReference type="Proteomes" id="UP000026961">
    <property type="component" value="Chromosome 5"/>
</dbReference>
<organism evidence="2">
    <name type="scientific">Oryza glumipatula</name>
    <dbReference type="NCBI Taxonomy" id="40148"/>
    <lineage>
        <taxon>Eukaryota</taxon>
        <taxon>Viridiplantae</taxon>
        <taxon>Streptophyta</taxon>
        <taxon>Embryophyta</taxon>
        <taxon>Tracheophyta</taxon>
        <taxon>Spermatophyta</taxon>
        <taxon>Magnoliopsida</taxon>
        <taxon>Liliopsida</taxon>
        <taxon>Poales</taxon>
        <taxon>Poaceae</taxon>
        <taxon>BOP clade</taxon>
        <taxon>Oryzoideae</taxon>
        <taxon>Oryzeae</taxon>
        <taxon>Oryzinae</taxon>
        <taxon>Oryza</taxon>
    </lineage>
</organism>
<protein>
    <submittedName>
        <fullName evidence="2">Uncharacterized protein</fullName>
    </submittedName>
</protein>
<sequence length="153" mass="16656">MGDSWMEREREEGGRQDPEDKIGGDARFADAADRSKINQPRWRSGNVKGGECTCSAAAVAWAPLNVGLGRQYHEMSANWRRPCLTLTWAIDPHAAASRDPCAVFFHPTTACIYRSGCGGFSGRHVAMPTATARRPAAAEGAARLREPAIKWAD</sequence>
<proteinExistence type="predicted"/>
<name>A0A0D9ZTY0_9ORYZ</name>
<evidence type="ECO:0000313" key="2">
    <source>
        <dbReference type="EnsemblPlants" id="OGLUM05G02600.1"/>
    </source>
</evidence>
<evidence type="ECO:0000313" key="3">
    <source>
        <dbReference type="Proteomes" id="UP000026961"/>
    </source>
</evidence>
<evidence type="ECO:0000256" key="1">
    <source>
        <dbReference type="SAM" id="MobiDB-lite"/>
    </source>
</evidence>
<dbReference type="HOGENOM" id="CLU_1716098_0_0_1"/>
<accession>A0A0D9ZTY0</accession>
<dbReference type="EnsemblPlants" id="OGLUM05G02600.1">
    <property type="protein sequence ID" value="OGLUM05G02600.1"/>
    <property type="gene ID" value="OGLUM05G02600"/>
</dbReference>
<reference evidence="2" key="2">
    <citation type="submission" date="2018-05" db="EMBL/GenBank/DDBJ databases">
        <title>OgluRS3 (Oryza glumaepatula Reference Sequence Version 3).</title>
        <authorList>
            <person name="Zhang J."/>
            <person name="Kudrna D."/>
            <person name="Lee S."/>
            <person name="Talag J."/>
            <person name="Welchert J."/>
            <person name="Wing R.A."/>
        </authorList>
    </citation>
    <scope>NUCLEOTIDE SEQUENCE [LARGE SCALE GENOMIC DNA]</scope>
</reference>
<keyword evidence="3" id="KW-1185">Reference proteome</keyword>
<reference evidence="2" key="1">
    <citation type="submission" date="2015-04" db="UniProtKB">
        <authorList>
            <consortium name="EnsemblPlants"/>
        </authorList>
    </citation>
    <scope>IDENTIFICATION</scope>
</reference>
<feature type="compositionally biased region" description="Basic and acidic residues" evidence="1">
    <location>
        <begin position="1"/>
        <end position="36"/>
    </location>
</feature>
<feature type="region of interest" description="Disordered" evidence="1">
    <location>
        <begin position="1"/>
        <end position="42"/>
    </location>
</feature>